<reference evidence="1" key="1">
    <citation type="submission" date="2023-06" db="EMBL/GenBank/DDBJ databases">
        <title>Draft genome sequence of Nocardioides sp. SOB77.</title>
        <authorList>
            <person name="Zhang G."/>
        </authorList>
    </citation>
    <scope>NUCLEOTIDE SEQUENCE</scope>
    <source>
        <strain evidence="1">SOB77</strain>
    </source>
</reference>
<organism evidence="1 2">
    <name type="scientific">Nocardioides oceani</name>
    <dbReference type="NCBI Taxonomy" id="3058369"/>
    <lineage>
        <taxon>Bacteria</taxon>
        <taxon>Bacillati</taxon>
        <taxon>Actinomycetota</taxon>
        <taxon>Actinomycetes</taxon>
        <taxon>Propionibacteriales</taxon>
        <taxon>Nocardioidaceae</taxon>
        <taxon>Nocardioides</taxon>
    </lineage>
</organism>
<keyword evidence="2" id="KW-1185">Reference proteome</keyword>
<dbReference type="Pfam" id="PF04229">
    <property type="entry name" value="GrpB"/>
    <property type="match status" value="1"/>
</dbReference>
<protein>
    <submittedName>
        <fullName evidence="1">GrpB family protein</fullName>
    </submittedName>
</protein>
<dbReference type="Gene3D" id="3.30.460.10">
    <property type="entry name" value="Beta Polymerase, domain 2"/>
    <property type="match status" value="1"/>
</dbReference>
<dbReference type="Proteomes" id="UP001168620">
    <property type="component" value="Unassembled WGS sequence"/>
</dbReference>
<sequence>MSAEPGGRPATHPLWRPFELADLDAVAAARIVREPSPPIEVVDPDPGWPAAYDEVARRLRAALGERVLAVAHVGSTAAPGLPAKPVIDVDLVVPDPADEPAWLPDLEAAGFRLRVREPDHEQHRLVRGTDPTSNVHVFGPGAREPRRHVLFRDWLRTHAADRAAYGDLKRRIAAERAHTDGMAYNNRKAWLVYDIYDRALAADPEHPHDPHPR</sequence>
<dbReference type="PANTHER" id="PTHR34822:SF1">
    <property type="entry name" value="GRPB FAMILY PROTEIN"/>
    <property type="match status" value="1"/>
</dbReference>
<gene>
    <name evidence="1" type="ORF">QWY28_18030</name>
</gene>
<evidence type="ECO:0000313" key="1">
    <source>
        <dbReference type="EMBL" id="MDN4174867.1"/>
    </source>
</evidence>
<dbReference type="InterPro" id="IPR043519">
    <property type="entry name" value="NT_sf"/>
</dbReference>
<name>A0ABT8FL48_9ACTN</name>
<comment type="caution">
    <text evidence="1">The sequence shown here is derived from an EMBL/GenBank/DDBJ whole genome shotgun (WGS) entry which is preliminary data.</text>
</comment>
<proteinExistence type="predicted"/>
<dbReference type="InterPro" id="IPR007344">
    <property type="entry name" value="GrpB/CoaE"/>
</dbReference>
<evidence type="ECO:0000313" key="2">
    <source>
        <dbReference type="Proteomes" id="UP001168620"/>
    </source>
</evidence>
<dbReference type="PANTHER" id="PTHR34822">
    <property type="entry name" value="GRPB DOMAIN PROTEIN (AFU_ORTHOLOGUE AFUA_1G01530)"/>
    <property type="match status" value="1"/>
</dbReference>
<accession>A0ABT8FL48</accession>
<dbReference type="RefSeq" id="WP_300953961.1">
    <property type="nucleotide sequence ID" value="NZ_JAUHJQ010000008.1"/>
</dbReference>
<dbReference type="SUPFAM" id="SSF81301">
    <property type="entry name" value="Nucleotidyltransferase"/>
    <property type="match status" value="1"/>
</dbReference>
<dbReference type="EMBL" id="JAUHJQ010000008">
    <property type="protein sequence ID" value="MDN4174867.1"/>
    <property type="molecule type" value="Genomic_DNA"/>
</dbReference>